<dbReference type="GO" id="GO:0018104">
    <property type="term" value="P:peptidoglycan-protein cross-linking"/>
    <property type="evidence" value="ECO:0007669"/>
    <property type="project" value="TreeGrafter"/>
</dbReference>
<dbReference type="PANTHER" id="PTHR30582">
    <property type="entry name" value="L,D-TRANSPEPTIDASE"/>
    <property type="match status" value="1"/>
</dbReference>
<keyword evidence="3 6" id="KW-0133">Cell shape</keyword>
<accession>A0A0S7BJL2</accession>
<dbReference type="STRING" id="360412.LARV_01827"/>
<evidence type="ECO:0000256" key="5">
    <source>
        <dbReference type="ARBA" id="ARBA00023316"/>
    </source>
</evidence>
<dbReference type="GO" id="GO:0005576">
    <property type="term" value="C:extracellular region"/>
    <property type="evidence" value="ECO:0007669"/>
    <property type="project" value="TreeGrafter"/>
</dbReference>
<dbReference type="InterPro" id="IPR019546">
    <property type="entry name" value="TAT_signal_bac_arc"/>
</dbReference>
<evidence type="ECO:0000256" key="1">
    <source>
        <dbReference type="ARBA" id="ARBA00004752"/>
    </source>
</evidence>
<dbReference type="EMBL" id="DF967972">
    <property type="protein sequence ID" value="GAP14065.1"/>
    <property type="molecule type" value="Genomic_DNA"/>
</dbReference>
<dbReference type="AlphaFoldDB" id="A0A0S7BJL2"/>
<gene>
    <name evidence="8" type="ORF">LARV_01827</name>
</gene>
<dbReference type="RefSeq" id="WP_075073353.1">
    <property type="nucleotide sequence ID" value="NZ_DF967972.1"/>
</dbReference>
<keyword evidence="9" id="KW-1185">Reference proteome</keyword>
<reference evidence="8" key="1">
    <citation type="submission" date="2015-07" db="EMBL/GenBank/DDBJ databases">
        <title>Draft Genome Sequences of Anaerolinea thermolimosa IMO-1, Bellilinea caldifistulae GOMI-1, Leptolinea tardivitalis YMTK-2, Levilinea saccharolytica KIBI-1,Longilinea arvoryzae KOME-1, Previously Described as Members of the Anaerolineaceae (Chloroflexi).</title>
        <authorList>
            <person name="Sekiguchi Y."/>
            <person name="Ohashi A."/>
            <person name="Matsuura N."/>
            <person name="Tourlousse M.D."/>
        </authorList>
    </citation>
    <scope>NUCLEOTIDE SEQUENCE [LARGE SCALE GENOMIC DNA]</scope>
    <source>
        <strain evidence="8">KOME-1</strain>
    </source>
</reference>
<protein>
    <submittedName>
        <fullName evidence="8">Uncharacterized protein conserved in bacteria</fullName>
    </submittedName>
</protein>
<name>A0A0S7BJL2_9CHLR</name>
<feature type="active site" description="Proton donor/acceptor" evidence="6">
    <location>
        <position position="297"/>
    </location>
</feature>
<dbReference type="InterPro" id="IPR006311">
    <property type="entry name" value="TAT_signal"/>
</dbReference>
<dbReference type="GO" id="GO:0016740">
    <property type="term" value="F:transferase activity"/>
    <property type="evidence" value="ECO:0007669"/>
    <property type="project" value="UniProtKB-KW"/>
</dbReference>
<keyword evidence="4 6" id="KW-0573">Peptidoglycan synthesis</keyword>
<dbReference type="PROSITE" id="PS51318">
    <property type="entry name" value="TAT"/>
    <property type="match status" value="1"/>
</dbReference>
<dbReference type="PANTHER" id="PTHR30582:SF2">
    <property type="entry name" value="L,D-TRANSPEPTIDASE YCIB-RELATED"/>
    <property type="match status" value="1"/>
</dbReference>
<evidence type="ECO:0000313" key="8">
    <source>
        <dbReference type="EMBL" id="GAP14065.1"/>
    </source>
</evidence>
<dbReference type="InterPro" id="IPR038063">
    <property type="entry name" value="Transpep_catalytic_dom"/>
</dbReference>
<evidence type="ECO:0000256" key="2">
    <source>
        <dbReference type="ARBA" id="ARBA00022679"/>
    </source>
</evidence>
<dbReference type="Gene3D" id="2.40.440.10">
    <property type="entry name" value="L,D-transpeptidase catalytic domain-like"/>
    <property type="match status" value="1"/>
</dbReference>
<dbReference type="GO" id="GO:0071555">
    <property type="term" value="P:cell wall organization"/>
    <property type="evidence" value="ECO:0007669"/>
    <property type="project" value="UniProtKB-UniRule"/>
</dbReference>
<dbReference type="GO" id="GO:0071972">
    <property type="term" value="F:peptidoglycan L,D-transpeptidase activity"/>
    <property type="evidence" value="ECO:0007669"/>
    <property type="project" value="TreeGrafter"/>
</dbReference>
<evidence type="ECO:0000256" key="3">
    <source>
        <dbReference type="ARBA" id="ARBA00022960"/>
    </source>
</evidence>
<dbReference type="UniPathway" id="UPA00219"/>
<evidence type="ECO:0000256" key="4">
    <source>
        <dbReference type="ARBA" id="ARBA00022984"/>
    </source>
</evidence>
<dbReference type="SUPFAM" id="SSF141523">
    <property type="entry name" value="L,D-transpeptidase catalytic domain-like"/>
    <property type="match status" value="1"/>
</dbReference>
<keyword evidence="2" id="KW-0808">Transferase</keyword>
<evidence type="ECO:0000313" key="9">
    <source>
        <dbReference type="Proteomes" id="UP000055060"/>
    </source>
</evidence>
<dbReference type="Pfam" id="PF03734">
    <property type="entry name" value="YkuD"/>
    <property type="match status" value="1"/>
</dbReference>
<organism evidence="8">
    <name type="scientific">Longilinea arvoryzae</name>
    <dbReference type="NCBI Taxonomy" id="360412"/>
    <lineage>
        <taxon>Bacteria</taxon>
        <taxon>Bacillati</taxon>
        <taxon>Chloroflexota</taxon>
        <taxon>Anaerolineae</taxon>
        <taxon>Anaerolineales</taxon>
        <taxon>Anaerolineaceae</taxon>
        <taxon>Longilinea</taxon>
    </lineage>
</organism>
<dbReference type="NCBIfam" id="TIGR01409">
    <property type="entry name" value="TAT_signal_seq"/>
    <property type="match status" value="1"/>
</dbReference>
<feature type="active site" description="Nucleophile" evidence="6">
    <location>
        <position position="313"/>
    </location>
</feature>
<dbReference type="Proteomes" id="UP000055060">
    <property type="component" value="Unassembled WGS sequence"/>
</dbReference>
<keyword evidence="5 6" id="KW-0961">Cell wall biogenesis/degradation</keyword>
<evidence type="ECO:0000259" key="7">
    <source>
        <dbReference type="PROSITE" id="PS52029"/>
    </source>
</evidence>
<dbReference type="CDD" id="cd16913">
    <property type="entry name" value="YkuD_like"/>
    <property type="match status" value="1"/>
</dbReference>
<comment type="pathway">
    <text evidence="1 6">Cell wall biogenesis; peptidoglycan biosynthesis.</text>
</comment>
<proteinExistence type="predicted"/>
<dbReference type="GO" id="GO:0008360">
    <property type="term" value="P:regulation of cell shape"/>
    <property type="evidence" value="ECO:0007669"/>
    <property type="project" value="UniProtKB-UniRule"/>
</dbReference>
<dbReference type="InterPro" id="IPR050979">
    <property type="entry name" value="LD-transpeptidase"/>
</dbReference>
<dbReference type="OrthoDB" id="160089at2"/>
<feature type="domain" description="L,D-TPase catalytic" evidence="7">
    <location>
        <begin position="213"/>
        <end position="350"/>
    </location>
</feature>
<sequence>MAATGTPSLNRRDFLKLAGATLAAVFLPPGTHPVSAQAPTQFTESPRLGRIIADNTRVYDKPSLNANVLKKFFADQIYSITDVTIGDEEPAYNRVWYELNGEGYVHSGGVHPVDVRPNEPVSKIPGEGRLAEVTVPYTDSTWSPLRTESVVYRLYYGTTYWITGVIADAEGVPWYSYYDEKWKLTFYAKASHLHLIEPEELKPISPEVPAERKRIEILLDEQAVVAYEYDHPVFMCRAATGAHFSDGDFRTPAGRYLMNRKRPSRHMADGDFAAPASYDLPGVPWVSYLTDSGISFHGTYWHNDFGKPRSHGCINMPSPGARWIYQWTNPDVPWGERLFQNDPGTIVDVI</sequence>
<evidence type="ECO:0000256" key="6">
    <source>
        <dbReference type="PROSITE-ProRule" id="PRU01373"/>
    </source>
</evidence>
<dbReference type="InterPro" id="IPR005490">
    <property type="entry name" value="LD_TPept_cat_dom"/>
</dbReference>
<dbReference type="PROSITE" id="PS52029">
    <property type="entry name" value="LD_TPASE"/>
    <property type="match status" value="1"/>
</dbReference>